<dbReference type="InterPro" id="IPR050147">
    <property type="entry name" value="Ser/Thr_Dehydratase"/>
</dbReference>
<proteinExistence type="inferred from homology"/>
<evidence type="ECO:0000259" key="9">
    <source>
        <dbReference type="Pfam" id="PF00291"/>
    </source>
</evidence>
<dbReference type="InterPro" id="IPR001926">
    <property type="entry name" value="TrpB-like_PALP"/>
</dbReference>
<dbReference type="Proteomes" id="UP000187608">
    <property type="component" value="Unassembled WGS sequence"/>
</dbReference>
<dbReference type="SUPFAM" id="SSF53686">
    <property type="entry name" value="Tryptophan synthase beta subunit-like PLP-dependent enzymes"/>
    <property type="match status" value="1"/>
</dbReference>
<dbReference type="GO" id="GO:0030170">
    <property type="term" value="F:pyridoxal phosphate binding"/>
    <property type="evidence" value="ECO:0007669"/>
    <property type="project" value="InterPro"/>
</dbReference>
<dbReference type="PANTHER" id="PTHR48078:SF6">
    <property type="entry name" value="L-THREONINE DEHYDRATASE CATABOLIC TDCB"/>
    <property type="match status" value="1"/>
</dbReference>
<name>A0A1N7IML6_9BACI</name>
<feature type="domain" description="Tryptophan synthase beta chain-like PALP" evidence="9">
    <location>
        <begin position="15"/>
        <end position="300"/>
    </location>
</feature>
<dbReference type="PROSITE" id="PS00165">
    <property type="entry name" value="DEHYDRATASE_SER_THR"/>
    <property type="match status" value="1"/>
</dbReference>
<dbReference type="AlphaFoldDB" id="A0A1N7IML6"/>
<gene>
    <name evidence="10" type="ORF">SAMN05421687_101577</name>
</gene>
<comment type="function">
    <text evidence="7">Catalyzes the anaerobic formation of alpha-ketobutyrate and ammonia from threonine in a two-step reaction. The first step involved a dehydration of threonine and a production of enamine intermediates (aminocrotonate), which tautomerizes to its imine form (iminobutyrate). Both intermediates are unstable and short-lived. The second step is the nonenzymatic hydrolysis of the enamine/imine intermediates to form 2-ketobutyrate and free ammonia. In the low water environment of the cell, the second step is accelerated by RidA.</text>
</comment>
<dbReference type="PANTHER" id="PTHR48078">
    <property type="entry name" value="THREONINE DEHYDRATASE, MITOCHONDRIAL-RELATED"/>
    <property type="match status" value="1"/>
</dbReference>
<dbReference type="EMBL" id="FTOC01000001">
    <property type="protein sequence ID" value="SIS38333.1"/>
    <property type="molecule type" value="Genomic_DNA"/>
</dbReference>
<evidence type="ECO:0000256" key="3">
    <source>
        <dbReference type="ARBA" id="ARBA00010869"/>
    </source>
</evidence>
<comment type="similarity">
    <text evidence="3">Belongs to the serine/threonine dehydratase family.</text>
</comment>
<keyword evidence="11" id="KW-1185">Reference proteome</keyword>
<dbReference type="Pfam" id="PF00291">
    <property type="entry name" value="PALP"/>
    <property type="match status" value="1"/>
</dbReference>
<evidence type="ECO:0000313" key="11">
    <source>
        <dbReference type="Proteomes" id="UP000187608"/>
    </source>
</evidence>
<dbReference type="OrthoDB" id="9811476at2"/>
<dbReference type="Gene3D" id="3.40.50.1100">
    <property type="match status" value="2"/>
</dbReference>
<dbReference type="GO" id="GO:0004794">
    <property type="term" value="F:threonine deaminase activity"/>
    <property type="evidence" value="ECO:0007669"/>
    <property type="project" value="UniProtKB-EC"/>
</dbReference>
<dbReference type="RefSeq" id="WP_076556827.1">
    <property type="nucleotide sequence ID" value="NZ_FTOC01000001.1"/>
</dbReference>
<sequence length="311" mass="33723">MHLQQFYRAKQRIATIIEKTRCVYSESLSRETGANIYLKLETEQPTGAFKLRGAANKIRGLTEHEKSKGVATFSTGNHGIAVAYVARQENIPATICISERVPTAKKKRLEELGAEVIVTGKSQDEAEEYCYSLPEVTVVPPFDDESVITGQGTIGIELMEQCPQVDHVVVPLSGGGLMSGVGTSLKKMNNAIRITGVSIDGAAVMHESIKQGSPVILPEKETLADSLLGGIGGKNTFTYEMTKHVMDESVLVGEKQISHGIKTLLDKHKMLVEGAAASGVGWILDHRIAKKENIVILITGNNIDVEMLDQL</sequence>
<evidence type="ECO:0000256" key="2">
    <source>
        <dbReference type="ARBA" id="ARBA00001933"/>
    </source>
</evidence>
<accession>A0A1N7IML6</accession>
<evidence type="ECO:0000313" key="10">
    <source>
        <dbReference type="EMBL" id="SIS38333.1"/>
    </source>
</evidence>
<evidence type="ECO:0000256" key="6">
    <source>
        <dbReference type="ARBA" id="ARBA00023239"/>
    </source>
</evidence>
<evidence type="ECO:0000256" key="4">
    <source>
        <dbReference type="ARBA" id="ARBA00012096"/>
    </source>
</evidence>
<comment type="cofactor">
    <cofactor evidence="2">
        <name>pyridoxal 5'-phosphate</name>
        <dbReference type="ChEBI" id="CHEBI:597326"/>
    </cofactor>
</comment>
<organism evidence="10 11">
    <name type="scientific">Salimicrobium flavidum</name>
    <dbReference type="NCBI Taxonomy" id="570947"/>
    <lineage>
        <taxon>Bacteria</taxon>
        <taxon>Bacillati</taxon>
        <taxon>Bacillota</taxon>
        <taxon>Bacilli</taxon>
        <taxon>Bacillales</taxon>
        <taxon>Bacillaceae</taxon>
        <taxon>Salimicrobium</taxon>
    </lineage>
</organism>
<comment type="catalytic activity">
    <reaction evidence="1">
        <text>L-threonine = 2-oxobutanoate + NH4(+)</text>
        <dbReference type="Rhea" id="RHEA:22108"/>
        <dbReference type="ChEBI" id="CHEBI:16763"/>
        <dbReference type="ChEBI" id="CHEBI:28938"/>
        <dbReference type="ChEBI" id="CHEBI:57926"/>
        <dbReference type="EC" id="4.3.1.19"/>
    </reaction>
</comment>
<dbReference type="InterPro" id="IPR036052">
    <property type="entry name" value="TrpB-like_PALP_sf"/>
</dbReference>
<dbReference type="GO" id="GO:0006567">
    <property type="term" value="P:L-threonine catabolic process"/>
    <property type="evidence" value="ECO:0007669"/>
    <property type="project" value="TreeGrafter"/>
</dbReference>
<dbReference type="InterPro" id="IPR000634">
    <property type="entry name" value="Ser/Thr_deHydtase_PyrdxlP-BS"/>
</dbReference>
<dbReference type="STRING" id="570947.SAMN05421687_101577"/>
<evidence type="ECO:0000256" key="7">
    <source>
        <dbReference type="ARBA" id="ARBA00025527"/>
    </source>
</evidence>
<dbReference type="EC" id="4.3.1.19" evidence="4"/>
<evidence type="ECO:0000256" key="5">
    <source>
        <dbReference type="ARBA" id="ARBA00022898"/>
    </source>
</evidence>
<evidence type="ECO:0000256" key="8">
    <source>
        <dbReference type="ARBA" id="ARBA00031427"/>
    </source>
</evidence>
<dbReference type="GO" id="GO:0003941">
    <property type="term" value="F:L-serine ammonia-lyase activity"/>
    <property type="evidence" value="ECO:0007669"/>
    <property type="project" value="TreeGrafter"/>
</dbReference>
<dbReference type="FunFam" id="3.40.50.1100:FF:000005">
    <property type="entry name" value="Threonine dehydratase catabolic"/>
    <property type="match status" value="1"/>
</dbReference>
<dbReference type="GO" id="GO:0009097">
    <property type="term" value="P:isoleucine biosynthetic process"/>
    <property type="evidence" value="ECO:0007669"/>
    <property type="project" value="TreeGrafter"/>
</dbReference>
<evidence type="ECO:0000256" key="1">
    <source>
        <dbReference type="ARBA" id="ARBA00001274"/>
    </source>
</evidence>
<protein>
    <recommendedName>
        <fullName evidence="4">threonine ammonia-lyase</fullName>
        <ecNumber evidence="4">4.3.1.19</ecNumber>
    </recommendedName>
    <alternativeName>
        <fullName evidence="8">Threonine deaminase</fullName>
    </alternativeName>
</protein>
<keyword evidence="5" id="KW-0663">Pyridoxal phosphate</keyword>
<dbReference type="CDD" id="cd01562">
    <property type="entry name" value="Thr-dehyd"/>
    <property type="match status" value="1"/>
</dbReference>
<reference evidence="11" key="1">
    <citation type="submission" date="2017-01" db="EMBL/GenBank/DDBJ databases">
        <authorList>
            <person name="Varghese N."/>
            <person name="Submissions S."/>
        </authorList>
    </citation>
    <scope>NUCLEOTIDE SEQUENCE [LARGE SCALE GENOMIC DNA]</scope>
    <source>
        <strain evidence="11">DSM 23127</strain>
    </source>
</reference>
<keyword evidence="6" id="KW-0456">Lyase</keyword>
<dbReference type="GO" id="GO:0006565">
    <property type="term" value="P:L-serine catabolic process"/>
    <property type="evidence" value="ECO:0007669"/>
    <property type="project" value="TreeGrafter"/>
</dbReference>